<keyword evidence="10" id="KW-1185">Reference proteome</keyword>
<organism evidence="9 10">
    <name type="scientific">Luteimonas granuli</name>
    <dbReference type="NCBI Taxonomy" id="1176533"/>
    <lineage>
        <taxon>Bacteria</taxon>
        <taxon>Pseudomonadati</taxon>
        <taxon>Pseudomonadota</taxon>
        <taxon>Gammaproteobacteria</taxon>
        <taxon>Lysobacterales</taxon>
        <taxon>Lysobacteraceae</taxon>
        <taxon>Luteimonas</taxon>
    </lineage>
</organism>
<keyword evidence="2" id="KW-0201">Cytochrome c-type biogenesis</keyword>
<keyword evidence="6" id="KW-0472">Membrane</keyword>
<dbReference type="PANTHER" id="PTHR47870:SF1">
    <property type="entry name" value="CYTOCHROME C-TYPE BIOGENESIS PROTEIN CCMH"/>
    <property type="match status" value="1"/>
</dbReference>
<dbReference type="InterPro" id="IPR019734">
    <property type="entry name" value="TPR_rpt"/>
</dbReference>
<feature type="compositionally biased region" description="Low complexity" evidence="5">
    <location>
        <begin position="226"/>
        <end position="252"/>
    </location>
</feature>
<dbReference type="PANTHER" id="PTHR47870">
    <property type="entry name" value="CYTOCHROME C-TYPE BIOGENESIS PROTEIN CCMH"/>
    <property type="match status" value="1"/>
</dbReference>
<dbReference type="InterPro" id="IPR056412">
    <property type="entry name" value="Ig_CycH"/>
</dbReference>
<reference evidence="9 10" key="1">
    <citation type="submission" date="2019-07" db="EMBL/GenBank/DDBJ databases">
        <title>Full genome sequence of Luteimonas sp. Gr-4.</title>
        <authorList>
            <person name="Im W.-T."/>
        </authorList>
    </citation>
    <scope>NUCLEOTIDE SEQUENCE [LARGE SCALE GENOMIC DNA]</scope>
    <source>
        <strain evidence="9 10">Gr-4</strain>
    </source>
</reference>
<keyword evidence="6" id="KW-1133">Transmembrane helix</keyword>
<dbReference type="AlphaFoldDB" id="A0A518N716"/>
<evidence type="ECO:0000259" key="8">
    <source>
        <dbReference type="Pfam" id="PF23914"/>
    </source>
</evidence>
<evidence type="ECO:0000256" key="6">
    <source>
        <dbReference type="SAM" id="Phobius"/>
    </source>
</evidence>
<feature type="transmembrane region" description="Helical" evidence="6">
    <location>
        <begin position="33"/>
        <end position="52"/>
    </location>
</feature>
<dbReference type="KEGG" id="lug:FPZ22_13015"/>
<keyword evidence="1" id="KW-0677">Repeat</keyword>
<keyword evidence="3 4" id="KW-0802">TPR repeat</keyword>
<dbReference type="GO" id="GO:0017004">
    <property type="term" value="P:cytochrome complex assembly"/>
    <property type="evidence" value="ECO:0007669"/>
    <property type="project" value="UniProtKB-KW"/>
</dbReference>
<keyword evidence="6" id="KW-0812">Transmembrane</keyword>
<evidence type="ECO:0000313" key="9">
    <source>
        <dbReference type="EMBL" id="QDW67682.1"/>
    </source>
</evidence>
<dbReference type="Proteomes" id="UP000316584">
    <property type="component" value="Chromosome"/>
</dbReference>
<dbReference type="SUPFAM" id="SSF48452">
    <property type="entry name" value="TPR-like"/>
    <property type="match status" value="1"/>
</dbReference>
<evidence type="ECO:0000313" key="10">
    <source>
        <dbReference type="Proteomes" id="UP000316584"/>
    </source>
</evidence>
<dbReference type="PROSITE" id="PS50005">
    <property type="entry name" value="TPR"/>
    <property type="match status" value="1"/>
</dbReference>
<evidence type="ECO:0000259" key="7">
    <source>
        <dbReference type="Pfam" id="PF23892"/>
    </source>
</evidence>
<accession>A0A518N716</accession>
<evidence type="ECO:0000256" key="4">
    <source>
        <dbReference type="PROSITE-ProRule" id="PRU00339"/>
    </source>
</evidence>
<dbReference type="InterPro" id="IPR011990">
    <property type="entry name" value="TPR-like_helical_dom_sf"/>
</dbReference>
<evidence type="ECO:0000256" key="2">
    <source>
        <dbReference type="ARBA" id="ARBA00022748"/>
    </source>
</evidence>
<name>A0A518N716_9GAMM</name>
<gene>
    <name evidence="9" type="ORF">FPZ22_13015</name>
</gene>
<sequence length="369" mass="38018">MVMATVFLLALLFGSLAITAVVVAPLRRNSPRTWLATLAAVPVLTLGAYLLLGTPAALEPAARAPLATGADTAVDPAEFAAAVAELRAELERNPQQPEGWVLLARSLSVQGDAAGARDAYAKALELVPDEPALMVELAQARAQADPRHLFDDEGLALLEQALVMQPANQRARWFLGVAQRQRGLNAEAVATWEALLPAVDAATAGSLRTQIAEARVAAGLPPAPAEPDAGSAGAPPSAAATPATSPLASSGTRDAAAPGLRVRIRLAPGLAERLDGQGTVFVMARAPDGPPMPVAAERHPVSALPLDIVLDDSDSPMPTQPLSRLDVAVVSARISARGTVERSADDIESAAVRVSLPTDATVELVLGAE</sequence>
<dbReference type="Pfam" id="PF23892">
    <property type="entry name" value="Ig_CycH"/>
    <property type="match status" value="1"/>
</dbReference>
<feature type="repeat" description="TPR" evidence="4">
    <location>
        <begin position="97"/>
        <end position="130"/>
    </location>
</feature>
<feature type="domain" description="Cytochrome c-type biogenesis protein H Ig-like" evidence="7">
    <location>
        <begin position="260"/>
        <end position="365"/>
    </location>
</feature>
<feature type="region of interest" description="Disordered" evidence="5">
    <location>
        <begin position="220"/>
        <end position="254"/>
    </location>
</feature>
<dbReference type="GO" id="GO:0005886">
    <property type="term" value="C:plasma membrane"/>
    <property type="evidence" value="ECO:0007669"/>
    <property type="project" value="TreeGrafter"/>
</dbReference>
<dbReference type="Pfam" id="PF23914">
    <property type="entry name" value="TPR_CcmH_CycH"/>
    <property type="match status" value="1"/>
</dbReference>
<protein>
    <submittedName>
        <fullName evidence="9">Tetratricopeptide repeat protein</fullName>
    </submittedName>
</protein>
<dbReference type="InterPro" id="IPR051263">
    <property type="entry name" value="C-type_cytochrome_biogenesis"/>
</dbReference>
<feature type="domain" description="Cytochrome c-type biogenesis protein H TPR" evidence="8">
    <location>
        <begin position="66"/>
        <end position="201"/>
    </location>
</feature>
<dbReference type="InterPro" id="IPR056413">
    <property type="entry name" value="TPR_CcmH_CycH"/>
</dbReference>
<dbReference type="EMBL" id="CP042218">
    <property type="protein sequence ID" value="QDW67682.1"/>
    <property type="molecule type" value="Genomic_DNA"/>
</dbReference>
<proteinExistence type="predicted"/>
<evidence type="ECO:0000256" key="5">
    <source>
        <dbReference type="SAM" id="MobiDB-lite"/>
    </source>
</evidence>
<evidence type="ECO:0000256" key="3">
    <source>
        <dbReference type="ARBA" id="ARBA00022803"/>
    </source>
</evidence>
<dbReference type="OrthoDB" id="9776053at2"/>
<dbReference type="Gene3D" id="1.25.40.10">
    <property type="entry name" value="Tetratricopeptide repeat domain"/>
    <property type="match status" value="1"/>
</dbReference>
<evidence type="ECO:0000256" key="1">
    <source>
        <dbReference type="ARBA" id="ARBA00022737"/>
    </source>
</evidence>